<dbReference type="Proteomes" id="UP000728032">
    <property type="component" value="Unassembled WGS sequence"/>
</dbReference>
<reference evidence="1" key="1">
    <citation type="submission" date="2020-11" db="EMBL/GenBank/DDBJ databases">
        <authorList>
            <person name="Tran Van P."/>
        </authorList>
    </citation>
    <scope>NUCLEOTIDE SEQUENCE</scope>
</reference>
<dbReference type="AlphaFoldDB" id="A0A7R9M4U5"/>
<protein>
    <submittedName>
        <fullName evidence="1">Uncharacterized protein</fullName>
    </submittedName>
</protein>
<proteinExistence type="predicted"/>
<accession>A0A7R9M4U5</accession>
<evidence type="ECO:0000313" key="1">
    <source>
        <dbReference type="EMBL" id="CAD7653358.1"/>
    </source>
</evidence>
<keyword evidence="2" id="KW-1185">Reference proteome</keyword>
<sequence length="110" mass="12613">MVAKTDEQMTSLIDEDIGSPLIRGSGDRIHTTADQSRHLSEATIYLMITFIRVLAMNCSQRYEDAINLPPFWTSGPFWFECNVWDNNVNDLAIDMPYLRRGMKDLDIALD</sequence>
<dbReference type="EMBL" id="OC921386">
    <property type="protein sequence ID" value="CAD7653358.1"/>
    <property type="molecule type" value="Genomic_DNA"/>
</dbReference>
<gene>
    <name evidence="1" type="ORF">ONB1V03_LOCUS10012</name>
</gene>
<evidence type="ECO:0000313" key="2">
    <source>
        <dbReference type="Proteomes" id="UP000728032"/>
    </source>
</evidence>
<name>A0A7R9M4U5_9ACAR</name>
<dbReference type="EMBL" id="CAJPVJ010006561">
    <property type="protein sequence ID" value="CAG2170545.1"/>
    <property type="molecule type" value="Genomic_DNA"/>
</dbReference>
<organism evidence="1">
    <name type="scientific">Oppiella nova</name>
    <dbReference type="NCBI Taxonomy" id="334625"/>
    <lineage>
        <taxon>Eukaryota</taxon>
        <taxon>Metazoa</taxon>
        <taxon>Ecdysozoa</taxon>
        <taxon>Arthropoda</taxon>
        <taxon>Chelicerata</taxon>
        <taxon>Arachnida</taxon>
        <taxon>Acari</taxon>
        <taxon>Acariformes</taxon>
        <taxon>Sarcoptiformes</taxon>
        <taxon>Oribatida</taxon>
        <taxon>Brachypylina</taxon>
        <taxon>Oppioidea</taxon>
        <taxon>Oppiidae</taxon>
        <taxon>Oppiella</taxon>
    </lineage>
</organism>